<dbReference type="InterPro" id="IPR020843">
    <property type="entry name" value="ER"/>
</dbReference>
<dbReference type="PANTHER" id="PTHR44013">
    <property type="entry name" value="ZINC-TYPE ALCOHOL DEHYDROGENASE-LIKE PROTEIN C16A3.02C"/>
    <property type="match status" value="1"/>
</dbReference>
<dbReference type="GO" id="GO:0016491">
    <property type="term" value="F:oxidoreductase activity"/>
    <property type="evidence" value="ECO:0007669"/>
    <property type="project" value="InterPro"/>
</dbReference>
<dbReference type="PANTHER" id="PTHR44013:SF1">
    <property type="entry name" value="ZINC-TYPE ALCOHOL DEHYDROGENASE-LIKE PROTEIN C16A3.02C"/>
    <property type="match status" value="1"/>
</dbReference>
<gene>
    <name evidence="2" type="ORF">FAZ15_14090</name>
</gene>
<keyword evidence="3" id="KW-1185">Reference proteome</keyword>
<dbReference type="Gene3D" id="3.90.180.10">
    <property type="entry name" value="Medium-chain alcohol dehydrogenases, catalytic domain"/>
    <property type="match status" value="1"/>
</dbReference>
<dbReference type="OrthoDB" id="9787435at2"/>
<proteinExistence type="predicted"/>
<dbReference type="Pfam" id="PF08240">
    <property type="entry name" value="ADH_N"/>
    <property type="match status" value="1"/>
</dbReference>
<dbReference type="InterPro" id="IPR052733">
    <property type="entry name" value="Chloroplast_QOR"/>
</dbReference>
<sequence length="323" mass="35472">MKAAVYTQYGGPEVVSIINVPIPIPKERELLIRVHFSTVNRTDTGFRSAEYFLSRLFSGLLRPKTRVLGCEFAGEVVELGSDVNSYAIGDLVFGYDDSEFGGHAEYKVISEDGAVVNIPKGMDTRQAAAMTEGSHYALYDIQAAKVNAGDTVLVYGATGAIGSAAVQLLKHMGAFVVGVANSKNIELVKSLGADEAIDYQRQDFTKTAHRFDFVLDAVGKTSFGQCKPLMKPQGVYISTELGKRWENVWLALTTQFGKGKKVLFPIPTMRREDALYLRDIAEQGSFRPVIDREYTLDEIVQAHRYTDTGQKTGNVIISVAPIN</sequence>
<comment type="caution">
    <text evidence="2">The sequence shown here is derived from an EMBL/GenBank/DDBJ whole genome shotgun (WGS) entry which is preliminary data.</text>
</comment>
<evidence type="ECO:0000313" key="2">
    <source>
        <dbReference type="EMBL" id="TJZ60149.1"/>
    </source>
</evidence>
<dbReference type="InterPro" id="IPR036291">
    <property type="entry name" value="NAD(P)-bd_dom_sf"/>
</dbReference>
<evidence type="ECO:0000259" key="1">
    <source>
        <dbReference type="SMART" id="SM00829"/>
    </source>
</evidence>
<feature type="domain" description="Enoyl reductase (ER)" evidence="1">
    <location>
        <begin position="10"/>
        <end position="317"/>
    </location>
</feature>
<dbReference type="AlphaFoldDB" id="A0A4U0NZ83"/>
<evidence type="ECO:0000313" key="3">
    <source>
        <dbReference type="Proteomes" id="UP000306808"/>
    </source>
</evidence>
<dbReference type="EMBL" id="SUME01000005">
    <property type="protein sequence ID" value="TJZ60149.1"/>
    <property type="molecule type" value="Genomic_DNA"/>
</dbReference>
<name>A0A4U0NZ83_9SPHI</name>
<dbReference type="SUPFAM" id="SSF51735">
    <property type="entry name" value="NAD(P)-binding Rossmann-fold domains"/>
    <property type="match status" value="1"/>
</dbReference>
<dbReference type="InterPro" id="IPR013154">
    <property type="entry name" value="ADH-like_N"/>
</dbReference>
<organism evidence="2 3">
    <name type="scientific">Sphingobacterium olei</name>
    <dbReference type="NCBI Taxonomy" id="2571155"/>
    <lineage>
        <taxon>Bacteria</taxon>
        <taxon>Pseudomonadati</taxon>
        <taxon>Bacteroidota</taxon>
        <taxon>Sphingobacteriia</taxon>
        <taxon>Sphingobacteriales</taxon>
        <taxon>Sphingobacteriaceae</taxon>
        <taxon>Sphingobacterium</taxon>
    </lineage>
</organism>
<reference evidence="2 3" key="1">
    <citation type="submission" date="2019-04" db="EMBL/GenBank/DDBJ databases">
        <title>Sphingobacterium olei sp. nov., isolated from oil-contaminated soil.</title>
        <authorList>
            <person name="Liu B."/>
        </authorList>
    </citation>
    <scope>NUCLEOTIDE SEQUENCE [LARGE SCALE GENOMIC DNA]</scope>
    <source>
        <strain evidence="2 3">HAL-9</strain>
    </source>
</reference>
<dbReference type="SMART" id="SM00829">
    <property type="entry name" value="PKS_ER"/>
    <property type="match status" value="1"/>
</dbReference>
<dbReference type="Proteomes" id="UP000306808">
    <property type="component" value="Unassembled WGS sequence"/>
</dbReference>
<dbReference type="SUPFAM" id="SSF50129">
    <property type="entry name" value="GroES-like"/>
    <property type="match status" value="1"/>
</dbReference>
<protein>
    <submittedName>
        <fullName evidence="2">NAD(P)-dependent alcohol dehydrogenase</fullName>
    </submittedName>
</protein>
<dbReference type="Pfam" id="PF13602">
    <property type="entry name" value="ADH_zinc_N_2"/>
    <property type="match status" value="1"/>
</dbReference>
<dbReference type="CDD" id="cd08267">
    <property type="entry name" value="MDR1"/>
    <property type="match status" value="1"/>
</dbReference>
<accession>A0A4U0NZ83</accession>
<dbReference type="Gene3D" id="3.40.50.720">
    <property type="entry name" value="NAD(P)-binding Rossmann-like Domain"/>
    <property type="match status" value="1"/>
</dbReference>
<dbReference type="InterPro" id="IPR011032">
    <property type="entry name" value="GroES-like_sf"/>
</dbReference>